<name>A0A366LKG7_9ACTN</name>
<keyword evidence="3" id="KW-1185">Reference proteome</keyword>
<proteinExistence type="predicted"/>
<sequence>MPGAMTITGSRATDHRRSDEYWAIFNTYLGPFARAGVAIYLGGASGIDSLALLWLSSETQASLIVATPGTLADQPADARRAVALARERDRLSELVELRHPRHPSTESYHARNRWMVDRSDFVLGFPKGPSGGTWYTLNYAAERNKPRLIHPI</sequence>
<protein>
    <recommendedName>
        <fullName evidence="1">Smf/DprA SLOG domain-containing protein</fullName>
    </recommendedName>
</protein>
<dbReference type="EMBL" id="QMEY01000034">
    <property type="protein sequence ID" value="RBQ14391.1"/>
    <property type="molecule type" value="Genomic_DNA"/>
</dbReference>
<dbReference type="Pfam" id="PF02481">
    <property type="entry name" value="DNA_processg_A"/>
    <property type="match status" value="1"/>
</dbReference>
<evidence type="ECO:0000313" key="3">
    <source>
        <dbReference type="Proteomes" id="UP000253303"/>
    </source>
</evidence>
<dbReference type="OrthoDB" id="3620498at2"/>
<dbReference type="Proteomes" id="UP000253303">
    <property type="component" value="Unassembled WGS sequence"/>
</dbReference>
<dbReference type="SUPFAM" id="SSF102405">
    <property type="entry name" value="MCP/YpsA-like"/>
    <property type="match status" value="1"/>
</dbReference>
<comment type="caution">
    <text evidence="2">The sequence shown here is derived from an EMBL/GenBank/DDBJ whole genome shotgun (WGS) entry which is preliminary data.</text>
</comment>
<dbReference type="Gene3D" id="3.40.50.450">
    <property type="match status" value="1"/>
</dbReference>
<evidence type="ECO:0000259" key="1">
    <source>
        <dbReference type="Pfam" id="PF02481"/>
    </source>
</evidence>
<evidence type="ECO:0000313" key="2">
    <source>
        <dbReference type="EMBL" id="RBQ14391.1"/>
    </source>
</evidence>
<accession>A0A366LKG7</accession>
<reference evidence="2 3" key="1">
    <citation type="submission" date="2018-06" db="EMBL/GenBank/DDBJ databases">
        <title>Sphaerisporangium craniellae sp. nov., isolated from a marine sponge in the South China Sea.</title>
        <authorList>
            <person name="Li L."/>
        </authorList>
    </citation>
    <scope>NUCLEOTIDE SEQUENCE [LARGE SCALE GENOMIC DNA]</scope>
    <source>
        <strain evidence="2 3">LHW63015</strain>
    </source>
</reference>
<dbReference type="InterPro" id="IPR057666">
    <property type="entry name" value="DrpA_SLOG"/>
</dbReference>
<gene>
    <name evidence="2" type="ORF">DP939_40925</name>
</gene>
<organism evidence="2 3">
    <name type="scientific">Spongiactinospora rosea</name>
    <dbReference type="NCBI Taxonomy" id="2248750"/>
    <lineage>
        <taxon>Bacteria</taxon>
        <taxon>Bacillati</taxon>
        <taxon>Actinomycetota</taxon>
        <taxon>Actinomycetes</taxon>
        <taxon>Streptosporangiales</taxon>
        <taxon>Streptosporangiaceae</taxon>
        <taxon>Spongiactinospora</taxon>
    </lineage>
</organism>
<dbReference type="AlphaFoldDB" id="A0A366LKG7"/>
<feature type="domain" description="Smf/DprA SLOG" evidence="1">
    <location>
        <begin position="5"/>
        <end position="146"/>
    </location>
</feature>